<dbReference type="Gene3D" id="3.30.565.10">
    <property type="entry name" value="Histidine kinase-like ATPase, C-terminal domain"/>
    <property type="match status" value="1"/>
</dbReference>
<dbReference type="SUPFAM" id="SSF55874">
    <property type="entry name" value="ATPase domain of HSP90 chaperone/DNA topoisomerase II/histidine kinase"/>
    <property type="match status" value="1"/>
</dbReference>
<dbReference type="Proteomes" id="UP000264492">
    <property type="component" value="Unassembled WGS sequence"/>
</dbReference>
<dbReference type="PANTHER" id="PTHR34220">
    <property type="entry name" value="SENSOR HISTIDINE KINASE YPDA"/>
    <property type="match status" value="1"/>
</dbReference>
<reference evidence="4 5" key="1">
    <citation type="submission" date="2018-08" db="EMBL/GenBank/DDBJ databases">
        <title>Lysobacter sp. zong2l5, whole genome shotgun sequence.</title>
        <authorList>
            <person name="Zhang X."/>
            <person name="Feng G."/>
            <person name="Zhu H."/>
        </authorList>
    </citation>
    <scope>NUCLEOTIDE SEQUENCE [LARGE SCALE GENOMIC DNA]</scope>
    <source>
        <strain evidence="5">zong2l5</strain>
    </source>
</reference>
<feature type="coiled-coil region" evidence="1">
    <location>
        <begin position="162"/>
        <end position="189"/>
    </location>
</feature>
<evidence type="ECO:0000313" key="5">
    <source>
        <dbReference type="Proteomes" id="UP000264492"/>
    </source>
</evidence>
<dbReference type="GO" id="GO:0000155">
    <property type="term" value="F:phosphorelay sensor kinase activity"/>
    <property type="evidence" value="ECO:0007669"/>
    <property type="project" value="InterPro"/>
</dbReference>
<evidence type="ECO:0000256" key="2">
    <source>
        <dbReference type="SAM" id="Phobius"/>
    </source>
</evidence>
<feature type="transmembrane region" description="Helical" evidence="2">
    <location>
        <begin position="93"/>
        <end position="117"/>
    </location>
</feature>
<accession>A0A371K0D1</accession>
<dbReference type="Pfam" id="PF06580">
    <property type="entry name" value="His_kinase"/>
    <property type="match status" value="1"/>
</dbReference>
<keyword evidence="2" id="KW-1133">Transmembrane helix</keyword>
<dbReference type="OrthoDB" id="2514702at2"/>
<keyword evidence="1" id="KW-0175">Coiled coil</keyword>
<evidence type="ECO:0000313" key="4">
    <source>
        <dbReference type="EMBL" id="RDZ27297.1"/>
    </source>
</evidence>
<organism evidence="4 5">
    <name type="scientific">Lysobacter silvisoli</name>
    <dbReference type="NCBI Taxonomy" id="2293254"/>
    <lineage>
        <taxon>Bacteria</taxon>
        <taxon>Pseudomonadati</taxon>
        <taxon>Pseudomonadota</taxon>
        <taxon>Gammaproteobacteria</taxon>
        <taxon>Lysobacterales</taxon>
        <taxon>Lysobacteraceae</taxon>
        <taxon>Lysobacter</taxon>
    </lineage>
</organism>
<dbReference type="RefSeq" id="WP_115859673.1">
    <property type="nucleotide sequence ID" value="NZ_QTSU01000002.1"/>
</dbReference>
<feature type="domain" description="Signal transduction histidine kinase internal region" evidence="3">
    <location>
        <begin position="179"/>
        <end position="257"/>
    </location>
</feature>
<dbReference type="AlphaFoldDB" id="A0A371K0D1"/>
<keyword evidence="2" id="KW-0472">Membrane</keyword>
<keyword evidence="2" id="KW-0812">Transmembrane</keyword>
<gene>
    <name evidence="4" type="ORF">DX914_13720</name>
</gene>
<dbReference type="InterPro" id="IPR010559">
    <property type="entry name" value="Sig_transdc_His_kin_internal"/>
</dbReference>
<feature type="transmembrane region" description="Helical" evidence="2">
    <location>
        <begin position="62"/>
        <end position="81"/>
    </location>
</feature>
<proteinExistence type="predicted"/>
<comment type="caution">
    <text evidence="4">The sequence shown here is derived from an EMBL/GenBank/DDBJ whole genome shotgun (WGS) entry which is preliminary data.</text>
</comment>
<dbReference type="PANTHER" id="PTHR34220:SF7">
    <property type="entry name" value="SENSOR HISTIDINE KINASE YPDA"/>
    <property type="match status" value="1"/>
</dbReference>
<keyword evidence="5" id="KW-1185">Reference proteome</keyword>
<dbReference type="InterPro" id="IPR036890">
    <property type="entry name" value="HATPase_C_sf"/>
</dbReference>
<evidence type="ECO:0000256" key="1">
    <source>
        <dbReference type="SAM" id="Coils"/>
    </source>
</evidence>
<dbReference type="EMBL" id="QTSU01000002">
    <property type="protein sequence ID" value="RDZ27297.1"/>
    <property type="molecule type" value="Genomic_DNA"/>
</dbReference>
<name>A0A371K0D1_9GAMM</name>
<evidence type="ECO:0000259" key="3">
    <source>
        <dbReference type="Pfam" id="PF06580"/>
    </source>
</evidence>
<feature type="transmembrane region" description="Helical" evidence="2">
    <location>
        <begin position="23"/>
        <end position="42"/>
    </location>
</feature>
<sequence length="383" mass="42688">MSDRLTMPPPSFGRRLLSDRRRASILVAGVVAWWTLYALMLAGQMVDLRSASGQAYGWPQALVSAFGSSWAWVPMTLAAYLSVSRFPLGRKRFLAGLAINVGLIAGFIVFKAIYAVVTNPIFDWYPALPPVTEILVTSLRNNVILGVMVVATIHGVVYFERMEEREHRLAALETNLALARLEAVKAQINPHFLFNSLNSVAELMQVDIEQADRMLVAICEMLRDGLRADQKQERPLRDELKHVTNYLMIEEIRLGERMTSHIRVDEACLDVPVPSLSLQPLVENAVVHAIARSRTPGWVSVTGWIDGADLHVSVENSRALEGARKGGNGMGQRVVEERLRLLYGDRGRMHKHEQETDVYRVQIQVPLPERGDPSGRSAQGAPL</sequence>
<feature type="transmembrane region" description="Helical" evidence="2">
    <location>
        <begin position="137"/>
        <end position="159"/>
    </location>
</feature>
<dbReference type="GO" id="GO:0016020">
    <property type="term" value="C:membrane"/>
    <property type="evidence" value="ECO:0007669"/>
    <property type="project" value="InterPro"/>
</dbReference>
<protein>
    <recommendedName>
        <fullName evidence="3">Signal transduction histidine kinase internal region domain-containing protein</fullName>
    </recommendedName>
</protein>
<dbReference type="InterPro" id="IPR050640">
    <property type="entry name" value="Bact_2-comp_sensor_kinase"/>
</dbReference>